<keyword evidence="2" id="KW-1003">Cell membrane</keyword>
<feature type="domain" description="Glycosyltransferase 2-like" evidence="6">
    <location>
        <begin position="17"/>
        <end position="126"/>
    </location>
</feature>
<evidence type="ECO:0000313" key="7">
    <source>
        <dbReference type="EMBL" id="SVC10150.1"/>
    </source>
</evidence>
<organism evidence="7">
    <name type="scientific">marine metagenome</name>
    <dbReference type="NCBI Taxonomy" id="408172"/>
    <lineage>
        <taxon>unclassified sequences</taxon>
        <taxon>metagenomes</taxon>
        <taxon>ecological metagenomes</taxon>
    </lineage>
</organism>
<proteinExistence type="predicted"/>
<dbReference type="SUPFAM" id="SSF53448">
    <property type="entry name" value="Nucleotide-diphospho-sugar transferases"/>
    <property type="match status" value="1"/>
</dbReference>
<sequence>MSKSNKISRSNTRPLLSAVVPTLNEAGNIGMCLSVLIEGADEIIVADGGSSDDTASIASGFNVRWIETSRSRGGQLAAGGIAANGEWLMFVHADTVLQTGWQNAVSEFIKEAGDAEIAGVFSYRNDLNSLGGKVLECCVAWRTELGLPYGDQGLLIGRKYYNRLGGFRDLPIMEDVELIRRIGRRRLRIIEVTAMTSGSRYKHRGIFWRSLRNVMCLAFYFAGLPPRLIAKLYG</sequence>
<evidence type="ECO:0000256" key="3">
    <source>
        <dbReference type="ARBA" id="ARBA00022676"/>
    </source>
</evidence>
<gene>
    <name evidence="7" type="ORF">METZ01_LOCUS263004</name>
</gene>
<name>A0A382JDC6_9ZZZZ</name>
<reference evidence="7" key="1">
    <citation type="submission" date="2018-05" db="EMBL/GenBank/DDBJ databases">
        <authorList>
            <person name="Lanie J.A."/>
            <person name="Ng W.-L."/>
            <person name="Kazmierczak K.M."/>
            <person name="Andrzejewski T.M."/>
            <person name="Davidsen T.M."/>
            <person name="Wayne K.J."/>
            <person name="Tettelin H."/>
            <person name="Glass J.I."/>
            <person name="Rusch D."/>
            <person name="Podicherti R."/>
            <person name="Tsui H.-C.T."/>
            <person name="Winkler M.E."/>
        </authorList>
    </citation>
    <scope>NUCLEOTIDE SEQUENCE</scope>
</reference>
<dbReference type="GO" id="GO:0005886">
    <property type="term" value="C:plasma membrane"/>
    <property type="evidence" value="ECO:0007669"/>
    <property type="project" value="UniProtKB-SubCell"/>
</dbReference>
<dbReference type="EMBL" id="UINC01073621">
    <property type="protein sequence ID" value="SVC10150.1"/>
    <property type="molecule type" value="Genomic_DNA"/>
</dbReference>
<dbReference type="AlphaFoldDB" id="A0A382JDC6"/>
<dbReference type="InterPro" id="IPR026461">
    <property type="entry name" value="Trfase_2_rSAM/seldom_assoc"/>
</dbReference>
<evidence type="ECO:0000259" key="6">
    <source>
        <dbReference type="Pfam" id="PF00535"/>
    </source>
</evidence>
<evidence type="ECO:0000256" key="4">
    <source>
        <dbReference type="ARBA" id="ARBA00022679"/>
    </source>
</evidence>
<comment type="subcellular location">
    <subcellularLocation>
        <location evidence="1">Cell membrane</location>
    </subcellularLocation>
</comment>
<dbReference type="GO" id="GO:0016757">
    <property type="term" value="F:glycosyltransferase activity"/>
    <property type="evidence" value="ECO:0007669"/>
    <property type="project" value="UniProtKB-KW"/>
</dbReference>
<dbReference type="Gene3D" id="3.90.550.10">
    <property type="entry name" value="Spore Coat Polysaccharide Biosynthesis Protein SpsA, Chain A"/>
    <property type="match status" value="1"/>
</dbReference>
<dbReference type="Pfam" id="PF00535">
    <property type="entry name" value="Glycos_transf_2"/>
    <property type="match status" value="1"/>
</dbReference>
<protein>
    <recommendedName>
        <fullName evidence="6">Glycosyltransferase 2-like domain-containing protein</fullName>
    </recommendedName>
</protein>
<dbReference type="InterPro" id="IPR029044">
    <property type="entry name" value="Nucleotide-diphossugar_trans"/>
</dbReference>
<keyword evidence="3" id="KW-0328">Glycosyltransferase</keyword>
<dbReference type="PANTHER" id="PTHR43646">
    <property type="entry name" value="GLYCOSYLTRANSFERASE"/>
    <property type="match status" value="1"/>
</dbReference>
<keyword evidence="4" id="KW-0808">Transferase</keyword>
<evidence type="ECO:0000256" key="1">
    <source>
        <dbReference type="ARBA" id="ARBA00004236"/>
    </source>
</evidence>
<dbReference type="NCBIfam" id="TIGR04283">
    <property type="entry name" value="glyco_like_mftF"/>
    <property type="match status" value="1"/>
</dbReference>
<evidence type="ECO:0000256" key="5">
    <source>
        <dbReference type="ARBA" id="ARBA00023136"/>
    </source>
</evidence>
<dbReference type="InterPro" id="IPR001173">
    <property type="entry name" value="Glyco_trans_2-like"/>
</dbReference>
<dbReference type="PANTHER" id="PTHR43646:SF2">
    <property type="entry name" value="GLYCOSYLTRANSFERASE 2-LIKE DOMAIN-CONTAINING PROTEIN"/>
    <property type="match status" value="1"/>
</dbReference>
<evidence type="ECO:0000256" key="2">
    <source>
        <dbReference type="ARBA" id="ARBA00022475"/>
    </source>
</evidence>
<keyword evidence="5" id="KW-0472">Membrane</keyword>
<accession>A0A382JDC6</accession>